<organism evidence="4 5">
    <name type="scientific">Brassica rapa subsp. trilocularis</name>
    <dbReference type="NCBI Taxonomy" id="1813537"/>
    <lineage>
        <taxon>Eukaryota</taxon>
        <taxon>Viridiplantae</taxon>
        <taxon>Streptophyta</taxon>
        <taxon>Embryophyta</taxon>
        <taxon>Tracheophyta</taxon>
        <taxon>Spermatophyta</taxon>
        <taxon>Magnoliopsida</taxon>
        <taxon>eudicotyledons</taxon>
        <taxon>Gunneridae</taxon>
        <taxon>Pentapetalae</taxon>
        <taxon>rosids</taxon>
        <taxon>malvids</taxon>
        <taxon>Brassicales</taxon>
        <taxon>Brassicaceae</taxon>
        <taxon>Brassiceae</taxon>
        <taxon>Brassica</taxon>
    </lineage>
</organism>
<dbReference type="Pfam" id="PF03171">
    <property type="entry name" value="2OG-FeII_Oxy"/>
    <property type="match status" value="2"/>
</dbReference>
<dbReference type="Pfam" id="PF14226">
    <property type="entry name" value="DIOX_N"/>
    <property type="match status" value="1"/>
</dbReference>
<sequence>MALLSKPNEKTESGFSPIPVIDISDPESKHALVKACADFGFFKVINHGVSSELVSVLEHEAVEFFSLPASDKTQVAGYPFGYGNREIGRNGDVGWVEYLLMNANLDFGSHSFFPGLFNNPETFRNALLEYTTSVRKMTSHVLEMITDGLGIEPRNTLSKLVSDKNTDSIFRLNHYPPCPHHINTNTNTNGGNNVIGFGEHTDPQIISVLRSNNTSGLQINLADGSWISVPSDPSSFFFNVGDSLQVLTNGKFKSVKHRVLANSRKSRVSMIYFAGPSLTQRIAPLSCLTDNEDESLYKEFTWSEYKNYAYHSRLSDNRLQPFERNAVLEYTTSVRKMTCDVLEMITDGLGIKPRNTLSKLVSDQNSDSKFRLNHYPPCPLIHENIDGACNNVIIGFGEHTDPQILSVLRSNNTSGFQINLTNGSWISVPSDPSSFFFNVCDSLQVLTNGRFKSVKHRVLTNSMKSRFSMIYFAGPPLTQRISPLTCLMNNEDESLYEEFTWSEYKSSAYNSRLSDNRLQPFERKLFPLND</sequence>
<dbReference type="InterPro" id="IPR050231">
    <property type="entry name" value="Iron_ascorbate_oxido_reductase"/>
</dbReference>
<dbReference type="PRINTS" id="PR00682">
    <property type="entry name" value="IPNSYNTHASE"/>
</dbReference>
<dbReference type="Proteomes" id="UP000823674">
    <property type="component" value="Chromosome A07"/>
</dbReference>
<dbReference type="PANTHER" id="PTHR47990">
    <property type="entry name" value="2-OXOGLUTARATE (2OG) AND FE(II)-DEPENDENT OXYGENASE SUPERFAMILY PROTEIN-RELATED"/>
    <property type="match status" value="1"/>
</dbReference>
<feature type="domain" description="Fe2OG dioxygenase" evidence="3">
    <location>
        <begin position="365"/>
        <end position="475"/>
    </location>
</feature>
<evidence type="ECO:0000259" key="3">
    <source>
        <dbReference type="PROSITE" id="PS51471"/>
    </source>
</evidence>
<dbReference type="InterPro" id="IPR044861">
    <property type="entry name" value="IPNS-like_FE2OG_OXY"/>
</dbReference>
<feature type="domain" description="Fe2OG dioxygenase" evidence="3">
    <location>
        <begin position="165"/>
        <end position="276"/>
    </location>
</feature>
<protein>
    <recommendedName>
        <fullName evidence="3">Fe2OG dioxygenase domain-containing protein</fullName>
    </recommendedName>
</protein>
<gene>
    <name evidence="4" type="primary">A07p050710.1_BraROA</name>
    <name evidence="4" type="ORF">IGI04_029075</name>
</gene>
<proteinExistence type="predicted"/>
<evidence type="ECO:0000256" key="1">
    <source>
        <dbReference type="ARBA" id="ARBA00022723"/>
    </source>
</evidence>
<name>A0ABQ7L3Q1_BRACM</name>
<keyword evidence="1" id="KW-0479">Metal-binding</keyword>
<evidence type="ECO:0000313" key="5">
    <source>
        <dbReference type="Proteomes" id="UP000823674"/>
    </source>
</evidence>
<dbReference type="SUPFAM" id="SSF51197">
    <property type="entry name" value="Clavaminate synthase-like"/>
    <property type="match status" value="2"/>
</dbReference>
<evidence type="ECO:0000313" key="4">
    <source>
        <dbReference type="EMBL" id="KAG5381233.1"/>
    </source>
</evidence>
<dbReference type="PROSITE" id="PS51471">
    <property type="entry name" value="FE2OG_OXY"/>
    <property type="match status" value="2"/>
</dbReference>
<comment type="caution">
    <text evidence="4">The sequence shown here is derived from an EMBL/GenBank/DDBJ whole genome shotgun (WGS) entry which is preliminary data.</text>
</comment>
<dbReference type="Gene3D" id="2.60.120.330">
    <property type="entry name" value="B-lactam Antibiotic, Isopenicillin N Synthase, Chain"/>
    <property type="match status" value="2"/>
</dbReference>
<keyword evidence="5" id="KW-1185">Reference proteome</keyword>
<dbReference type="InterPro" id="IPR027443">
    <property type="entry name" value="IPNS-like_sf"/>
</dbReference>
<dbReference type="EMBL" id="JADBGQ010000009">
    <property type="protein sequence ID" value="KAG5381233.1"/>
    <property type="molecule type" value="Genomic_DNA"/>
</dbReference>
<dbReference type="InterPro" id="IPR005123">
    <property type="entry name" value="Oxoglu/Fe-dep_dioxygenase_dom"/>
</dbReference>
<accession>A0ABQ7L3Q1</accession>
<keyword evidence="2" id="KW-0408">Iron</keyword>
<evidence type="ECO:0000256" key="2">
    <source>
        <dbReference type="ARBA" id="ARBA00023004"/>
    </source>
</evidence>
<dbReference type="InterPro" id="IPR026992">
    <property type="entry name" value="DIOX_N"/>
</dbReference>
<reference evidence="4 5" key="1">
    <citation type="submission" date="2021-03" db="EMBL/GenBank/DDBJ databases">
        <authorList>
            <person name="King G.J."/>
            <person name="Bancroft I."/>
            <person name="Baten A."/>
            <person name="Bloomfield J."/>
            <person name="Borpatragohain P."/>
            <person name="He Z."/>
            <person name="Irish N."/>
            <person name="Irwin J."/>
            <person name="Liu K."/>
            <person name="Mauleon R.P."/>
            <person name="Moore J."/>
            <person name="Morris R."/>
            <person name="Ostergaard L."/>
            <person name="Wang B."/>
            <person name="Wells R."/>
        </authorList>
    </citation>
    <scope>NUCLEOTIDE SEQUENCE [LARGE SCALE GENOMIC DNA]</scope>
    <source>
        <strain evidence="4">R-o-18</strain>
        <tissue evidence="4">Leaf</tissue>
    </source>
</reference>